<feature type="compositionally biased region" description="Basic and acidic residues" evidence="1">
    <location>
        <begin position="17"/>
        <end position="30"/>
    </location>
</feature>
<name>A0ABT9HQ27_9SPHN</name>
<evidence type="ECO:0000313" key="2">
    <source>
        <dbReference type="EMBL" id="MDP4575258.1"/>
    </source>
</evidence>
<evidence type="ECO:0000256" key="1">
    <source>
        <dbReference type="SAM" id="MobiDB-lite"/>
    </source>
</evidence>
<dbReference type="EMBL" id="JAVAIM010000001">
    <property type="protein sequence ID" value="MDP4575258.1"/>
    <property type="molecule type" value="Genomic_DNA"/>
</dbReference>
<feature type="region of interest" description="Disordered" evidence="1">
    <location>
        <begin position="1"/>
        <end position="61"/>
    </location>
</feature>
<protein>
    <submittedName>
        <fullName evidence="2">Uncharacterized protein</fullName>
    </submittedName>
</protein>
<comment type="caution">
    <text evidence="2">The sequence shown here is derived from an EMBL/GenBank/DDBJ whole genome shotgun (WGS) entry which is preliminary data.</text>
</comment>
<dbReference type="Proteomes" id="UP001240639">
    <property type="component" value="Unassembled WGS sequence"/>
</dbReference>
<evidence type="ECO:0000313" key="3">
    <source>
        <dbReference type="Proteomes" id="UP001240639"/>
    </source>
</evidence>
<reference evidence="2 3" key="1">
    <citation type="submission" date="2023-08" db="EMBL/GenBank/DDBJ databases">
        <title>genomic of G39.</title>
        <authorList>
            <person name="Wang Y."/>
        </authorList>
    </citation>
    <scope>NUCLEOTIDE SEQUENCE [LARGE SCALE GENOMIC DNA]</scope>
    <source>
        <strain evidence="2 3">G39</strain>
    </source>
</reference>
<accession>A0ABT9HQ27</accession>
<feature type="compositionally biased region" description="Acidic residues" evidence="1">
    <location>
        <begin position="1"/>
        <end position="16"/>
    </location>
</feature>
<proteinExistence type="predicted"/>
<gene>
    <name evidence="2" type="ORF">Q9K02_08935</name>
</gene>
<dbReference type="RefSeq" id="WP_305932582.1">
    <property type="nucleotide sequence ID" value="NZ_JAVAIM010000001.1"/>
</dbReference>
<organism evidence="2 3">
    <name type="scientific">Qipengyuania profundimaris</name>
    <dbReference type="NCBI Taxonomy" id="3067652"/>
    <lineage>
        <taxon>Bacteria</taxon>
        <taxon>Pseudomonadati</taxon>
        <taxon>Pseudomonadota</taxon>
        <taxon>Alphaproteobacteria</taxon>
        <taxon>Sphingomonadales</taxon>
        <taxon>Erythrobacteraceae</taxon>
        <taxon>Qipengyuania</taxon>
    </lineage>
</organism>
<sequence>MEYEIDDQPQGEEDDLEAQRDGGIVEDHIALKNQSSIEAEDYPASQRADQSLVRGPKKKEE</sequence>
<keyword evidence="3" id="KW-1185">Reference proteome</keyword>